<dbReference type="Gramene" id="OGLUM02G02180.2">
    <property type="protein sequence ID" value="OGLUM02G02180.2"/>
    <property type="gene ID" value="OGLUM02G02180"/>
</dbReference>
<dbReference type="HOGENOM" id="CLU_2853369_0_0_1"/>
<reference evidence="1" key="1">
    <citation type="submission" date="2015-04" db="UniProtKB">
        <authorList>
            <consortium name="EnsemblPlants"/>
        </authorList>
    </citation>
    <scope>IDENTIFICATION</scope>
</reference>
<dbReference type="Proteomes" id="UP000026961">
    <property type="component" value="Chromosome 2"/>
</dbReference>
<organism evidence="1">
    <name type="scientific">Oryza glumipatula</name>
    <dbReference type="NCBI Taxonomy" id="40148"/>
    <lineage>
        <taxon>Eukaryota</taxon>
        <taxon>Viridiplantae</taxon>
        <taxon>Streptophyta</taxon>
        <taxon>Embryophyta</taxon>
        <taxon>Tracheophyta</taxon>
        <taxon>Spermatophyta</taxon>
        <taxon>Magnoliopsida</taxon>
        <taxon>Liliopsida</taxon>
        <taxon>Poales</taxon>
        <taxon>Poaceae</taxon>
        <taxon>BOP clade</taxon>
        <taxon>Oryzoideae</taxon>
        <taxon>Oryzeae</taxon>
        <taxon>Oryzinae</taxon>
        <taxon>Oryza</taxon>
    </lineage>
</organism>
<dbReference type="EnsemblPlants" id="OGLUM02G02180.2">
    <property type="protein sequence ID" value="OGLUM02G02180.2"/>
    <property type="gene ID" value="OGLUM02G02180"/>
</dbReference>
<keyword evidence="2" id="KW-1185">Reference proteome</keyword>
<accession>A0A0D9YLR2</accession>
<protein>
    <submittedName>
        <fullName evidence="1">Uncharacterized protein</fullName>
    </submittedName>
</protein>
<evidence type="ECO:0000313" key="1">
    <source>
        <dbReference type="EnsemblPlants" id="OGLUM02G02180.2"/>
    </source>
</evidence>
<sequence length="65" mass="7026">MKLPTQPTLSIHSQSYPVTLNPISLSTGAQRAAAPADWDSVTFPRDILGDIESLGRDSMSPRTTQ</sequence>
<reference evidence="1" key="2">
    <citation type="submission" date="2018-05" db="EMBL/GenBank/DDBJ databases">
        <title>OgluRS3 (Oryza glumaepatula Reference Sequence Version 3).</title>
        <authorList>
            <person name="Zhang J."/>
            <person name="Kudrna D."/>
            <person name="Lee S."/>
            <person name="Talag J."/>
            <person name="Welchert J."/>
            <person name="Wing R.A."/>
        </authorList>
    </citation>
    <scope>NUCLEOTIDE SEQUENCE [LARGE SCALE GENOMIC DNA]</scope>
</reference>
<evidence type="ECO:0000313" key="2">
    <source>
        <dbReference type="Proteomes" id="UP000026961"/>
    </source>
</evidence>
<dbReference type="AlphaFoldDB" id="A0A0D9YLR2"/>
<name>A0A0D9YLR2_9ORYZ</name>
<proteinExistence type="predicted"/>